<dbReference type="EMBL" id="ABLOKC030000035">
    <property type="protein sequence ID" value="EML1473817.1"/>
    <property type="molecule type" value="Genomic_DNA"/>
</dbReference>
<sequence length="347" mass="40001">MTEYYWRDLHDRDNSWQGLELVLRHQRVQDQGLEMLSGHCGRMVLRLNKEPLYWGTMLKDHSGAWLVFNADHSGSGSLLPPVTSADVERMNNRQDTTRIREWCRYFARQLASASEGLLPPSRWILRPMTAGQRHTPRICKEAEPGANWCFCSPESTGNLGFDWHLESRDFPDLLNPEKITLVDWWWSESPLLATRAVKPNSGRVKWWRKKSRERALPPVLVWYIGGFGAYLIIDGHSRLQAAVEEKIPPQFLVLSGLMEREFSPDPQAAARTLRGLEQQLSTNRRCSIQGVNQTLINLYDTRYLYSATYSRATLGNEDAWANDVLSYINKHQLTDKWGAIFGRISEQ</sequence>
<accession>A0AAI9DPZ7</accession>
<dbReference type="CDD" id="cd16387">
    <property type="entry name" value="ParB_N_Srx"/>
    <property type="match status" value="1"/>
</dbReference>
<organism evidence="1">
    <name type="scientific">Pluralibacter gergoviae</name>
    <name type="common">Enterobacter gergoviae</name>
    <dbReference type="NCBI Taxonomy" id="61647"/>
    <lineage>
        <taxon>Bacteria</taxon>
        <taxon>Pseudomonadati</taxon>
        <taxon>Pseudomonadota</taxon>
        <taxon>Gammaproteobacteria</taxon>
        <taxon>Enterobacterales</taxon>
        <taxon>Enterobacteriaceae</taxon>
        <taxon>Pluralibacter</taxon>
    </lineage>
</organism>
<name>A0AAI9DPZ7_PLUGE</name>
<comment type="caution">
    <text evidence="1">The sequence shown here is derived from an EMBL/GenBank/DDBJ whole genome shotgun (WGS) entry which is preliminary data.</text>
</comment>
<dbReference type="AlphaFoldDB" id="A0AAI9DPZ7"/>
<gene>
    <name evidence="1" type="ORF">QEG54_004629</name>
</gene>
<evidence type="ECO:0000313" key="1">
    <source>
        <dbReference type="EMBL" id="EML1473817.1"/>
    </source>
</evidence>
<proteinExistence type="predicted"/>
<protein>
    <submittedName>
        <fullName evidence="1">Uncharacterized protein</fullName>
    </submittedName>
</protein>
<reference evidence="1" key="1">
    <citation type="submission" date="2024-02" db="EMBL/GenBank/DDBJ databases">
        <authorList>
            <consortium name="Clinical and Environmental Microbiology Branch: Whole genome sequencing antimicrobial resistance pathogens in the healthcare setting"/>
        </authorList>
    </citation>
    <scope>NUCLEOTIDE SEQUENCE</scope>
    <source>
        <strain evidence="1">2021DK-00143</strain>
    </source>
</reference>
<dbReference type="RefSeq" id="WP_048288042.1">
    <property type="nucleotide sequence ID" value="NZ_LDZN01000009.1"/>
</dbReference>